<dbReference type="OrthoDB" id="9985428at2759"/>
<dbReference type="Pfam" id="PF10021">
    <property type="entry name" value="PARG_cat_microb"/>
    <property type="match status" value="1"/>
</dbReference>
<dbReference type="Proteomes" id="UP000800038">
    <property type="component" value="Unassembled WGS sequence"/>
</dbReference>
<dbReference type="NCBIfam" id="TIGR02452">
    <property type="entry name" value="TIGR02452 family protein"/>
    <property type="match status" value="1"/>
</dbReference>
<dbReference type="InterPro" id="IPR043472">
    <property type="entry name" value="Macro_dom-like"/>
</dbReference>
<evidence type="ECO:0000256" key="1">
    <source>
        <dbReference type="SAM" id="MobiDB-lite"/>
    </source>
</evidence>
<feature type="region of interest" description="Disordered" evidence="1">
    <location>
        <begin position="440"/>
        <end position="509"/>
    </location>
</feature>
<dbReference type="Gene3D" id="3.40.220.10">
    <property type="entry name" value="Leucine Aminopeptidase, subunit E, domain 1"/>
    <property type="match status" value="1"/>
</dbReference>
<feature type="region of interest" description="Disordered" evidence="1">
    <location>
        <begin position="39"/>
        <end position="84"/>
    </location>
</feature>
<feature type="domain" description="Microbial-type PARG catalytic" evidence="2">
    <location>
        <begin position="141"/>
        <end position="241"/>
    </location>
</feature>
<gene>
    <name evidence="3" type="ORF">EJ02DRAFT_202547</name>
</gene>
<reference evidence="3" key="1">
    <citation type="journal article" date="2020" name="Stud. Mycol.">
        <title>101 Dothideomycetes genomes: a test case for predicting lifestyles and emergence of pathogens.</title>
        <authorList>
            <person name="Haridas S."/>
            <person name="Albert R."/>
            <person name="Binder M."/>
            <person name="Bloem J."/>
            <person name="Labutti K."/>
            <person name="Salamov A."/>
            <person name="Andreopoulos B."/>
            <person name="Baker S."/>
            <person name="Barry K."/>
            <person name="Bills G."/>
            <person name="Bluhm B."/>
            <person name="Cannon C."/>
            <person name="Castanera R."/>
            <person name="Culley D."/>
            <person name="Daum C."/>
            <person name="Ezra D."/>
            <person name="Gonzalez J."/>
            <person name="Henrissat B."/>
            <person name="Kuo A."/>
            <person name="Liang C."/>
            <person name="Lipzen A."/>
            <person name="Lutzoni F."/>
            <person name="Magnuson J."/>
            <person name="Mondo S."/>
            <person name="Nolan M."/>
            <person name="Ohm R."/>
            <person name="Pangilinan J."/>
            <person name="Park H.-J."/>
            <person name="Ramirez L."/>
            <person name="Alfaro M."/>
            <person name="Sun H."/>
            <person name="Tritt A."/>
            <person name="Yoshinaga Y."/>
            <person name="Zwiers L.-H."/>
            <person name="Turgeon B."/>
            <person name="Goodwin S."/>
            <person name="Spatafora J."/>
            <person name="Crous P."/>
            <person name="Grigoriev I."/>
        </authorList>
    </citation>
    <scope>NUCLEOTIDE SEQUENCE</scope>
    <source>
        <strain evidence="3">CBS 161.51</strain>
    </source>
</reference>
<dbReference type="InterPro" id="IPR019261">
    <property type="entry name" value="PARG_cat_microbial"/>
</dbReference>
<sequence>MGRTEKSQGLAPPAIRKDARAKQARQIINRTVPAILASNARARRGAEGSELVIDPERGIVEKEKDRSKDGGEYTGYVKRKGQGRRKLKSFEVEVEVEVEHGDGNAKGKRKGKQRGGDDIDEELLNLTLKSTLPQPPLPTSLTKPRKIRIITTDTLTAAHLLTFPSTSTTSTQPSKSSKKSPNPCILNMASPLRPGGGVLTGATSQEESLCARTTLLPSLKESFYRLPELGGIYTADVLVFRNALPINHNAGELAVAERWWIDVISAGMLRFPELEGEEGERRLSKRDREAAEGKIRAVMRMAQGRGVRKLVLGAWGCGAYGNPVGDVAWAFRRVLDGSPPSNTSGRKVKAKEDVETWDGIEEVVFAISNRKMAKEFAEAFGGGIEVEAGPSSTNVEEDEEEDKVAEELRTKIQEMESQLSKVWNADLKARMGTVLDGLKAQLKERDGEDEASDDDEDKNERNDAKDSRTRDDETLDTVNRSYEDEGGKSSDDGSDDDGWAPNPHDLNVR</sequence>
<proteinExistence type="predicted"/>
<feature type="compositionally biased region" description="Basic and acidic residues" evidence="1">
    <location>
        <begin position="481"/>
        <end position="491"/>
    </location>
</feature>
<feature type="region of interest" description="Disordered" evidence="1">
    <location>
        <begin position="164"/>
        <end position="183"/>
    </location>
</feature>
<evidence type="ECO:0000313" key="4">
    <source>
        <dbReference type="Proteomes" id="UP000800038"/>
    </source>
</evidence>
<organism evidence="3 4">
    <name type="scientific">Clathrospora elynae</name>
    <dbReference type="NCBI Taxonomy" id="706981"/>
    <lineage>
        <taxon>Eukaryota</taxon>
        <taxon>Fungi</taxon>
        <taxon>Dikarya</taxon>
        <taxon>Ascomycota</taxon>
        <taxon>Pezizomycotina</taxon>
        <taxon>Dothideomycetes</taxon>
        <taxon>Pleosporomycetidae</taxon>
        <taxon>Pleosporales</taxon>
        <taxon>Diademaceae</taxon>
        <taxon>Clathrospora</taxon>
    </lineage>
</organism>
<feature type="compositionally biased region" description="Basic and acidic residues" evidence="1">
    <location>
        <begin position="458"/>
        <end position="472"/>
    </location>
</feature>
<feature type="region of interest" description="Disordered" evidence="1">
    <location>
        <begin position="1"/>
        <end position="23"/>
    </location>
</feature>
<evidence type="ECO:0000313" key="3">
    <source>
        <dbReference type="EMBL" id="KAF1941450.1"/>
    </source>
</evidence>
<dbReference type="InterPro" id="IPR012664">
    <property type="entry name" value="CHP02452"/>
</dbReference>
<keyword evidence="4" id="KW-1185">Reference proteome</keyword>
<feature type="compositionally biased region" description="Low complexity" evidence="1">
    <location>
        <begin position="164"/>
        <end position="181"/>
    </location>
</feature>
<evidence type="ECO:0000259" key="2">
    <source>
        <dbReference type="Pfam" id="PF10021"/>
    </source>
</evidence>
<feature type="compositionally biased region" description="Basic and acidic residues" evidence="1">
    <location>
        <begin position="54"/>
        <end position="71"/>
    </location>
</feature>
<protein>
    <recommendedName>
        <fullName evidence="2">Microbial-type PARG catalytic domain-containing protein</fullName>
    </recommendedName>
</protein>
<dbReference type="PANTHER" id="PTHR35596">
    <property type="entry name" value="DUF2263 DOMAIN-CONTAINING PROTEIN"/>
    <property type="match status" value="1"/>
</dbReference>
<name>A0A6A5SP13_9PLEO</name>
<feature type="compositionally biased region" description="Acidic residues" evidence="1">
    <location>
        <begin position="447"/>
        <end position="457"/>
    </location>
</feature>
<dbReference type="EMBL" id="ML976047">
    <property type="protein sequence ID" value="KAF1941450.1"/>
    <property type="molecule type" value="Genomic_DNA"/>
</dbReference>
<dbReference type="PANTHER" id="PTHR35596:SF1">
    <property type="entry name" value="MICROBIAL-TYPE PARG CATALYTIC DOMAIN-CONTAINING PROTEIN"/>
    <property type="match status" value="1"/>
</dbReference>
<dbReference type="AlphaFoldDB" id="A0A6A5SP13"/>
<accession>A0A6A5SP13</accession>